<name>A0A8H3E098_9AGAM</name>
<dbReference type="EMBL" id="CAJNJQ010001871">
    <property type="protein sequence ID" value="CAE7153220.1"/>
    <property type="molecule type" value="Genomic_DNA"/>
</dbReference>
<comment type="caution">
    <text evidence="1">The sequence shown here is derived from an EMBL/GenBank/DDBJ whole genome shotgun (WGS) entry which is preliminary data.</text>
</comment>
<evidence type="ECO:0000313" key="2">
    <source>
        <dbReference type="Proteomes" id="UP000663827"/>
    </source>
</evidence>
<protein>
    <submittedName>
        <fullName evidence="1">Uncharacterized protein</fullName>
    </submittedName>
</protein>
<gene>
    <name evidence="1" type="ORF">RDB_LOCUS90649</name>
</gene>
<organism evidence="1 2">
    <name type="scientific">Rhizoctonia solani</name>
    <dbReference type="NCBI Taxonomy" id="456999"/>
    <lineage>
        <taxon>Eukaryota</taxon>
        <taxon>Fungi</taxon>
        <taxon>Dikarya</taxon>
        <taxon>Basidiomycota</taxon>
        <taxon>Agaricomycotina</taxon>
        <taxon>Agaricomycetes</taxon>
        <taxon>Cantharellales</taxon>
        <taxon>Ceratobasidiaceae</taxon>
        <taxon>Rhizoctonia</taxon>
    </lineage>
</organism>
<proteinExistence type="predicted"/>
<reference evidence="1" key="1">
    <citation type="submission" date="2021-01" db="EMBL/GenBank/DDBJ databases">
        <authorList>
            <person name="Kaushik A."/>
        </authorList>
    </citation>
    <scope>NUCLEOTIDE SEQUENCE</scope>
    <source>
        <strain evidence="1">AG5</strain>
    </source>
</reference>
<evidence type="ECO:0000313" key="1">
    <source>
        <dbReference type="EMBL" id="CAE7153220.1"/>
    </source>
</evidence>
<sequence length="227" mass="26581">MRGLSSPSHHRSTMGTRGYLFYRHNRRYYRRLLCFDAYPSGHGQELVDAIPRDPSALKDWVDKKIMMLENAEERDEAVMHPNVGEDDNDELGFEVMDYADLSAHDYIEWTYMIDLDSYRFAVNGTIYFDFDNLPLYLDDFPLDDLSYKHIRSGERWPAPNFDTEACQRNYQALQPIIVSAKEWGAPKWDELSISQQFSIEITHQILHKMSGIFEYAYTPSVRSQIGK</sequence>
<dbReference type="AlphaFoldDB" id="A0A8H3E098"/>
<dbReference type="Proteomes" id="UP000663827">
    <property type="component" value="Unassembled WGS sequence"/>
</dbReference>
<accession>A0A8H3E098</accession>